<dbReference type="STRING" id="1076935.U4LQG6"/>
<keyword evidence="2" id="KW-0659">Purine metabolism</keyword>
<dbReference type="OrthoDB" id="10266039at2759"/>
<evidence type="ECO:0000256" key="2">
    <source>
        <dbReference type="ARBA" id="ARBA00022631"/>
    </source>
</evidence>
<dbReference type="PANTHER" id="PTHR21221">
    <property type="entry name" value="UREIDOGLYCOLATE HYDROLASE"/>
    <property type="match status" value="1"/>
</dbReference>
<dbReference type="Gene3D" id="2.60.120.480">
    <property type="entry name" value="Ureidoglycolate hydrolase"/>
    <property type="match status" value="1"/>
</dbReference>
<organism evidence="5 6">
    <name type="scientific">Pyronema omphalodes (strain CBS 100304)</name>
    <name type="common">Pyronema confluens</name>
    <dbReference type="NCBI Taxonomy" id="1076935"/>
    <lineage>
        <taxon>Eukaryota</taxon>
        <taxon>Fungi</taxon>
        <taxon>Dikarya</taxon>
        <taxon>Ascomycota</taxon>
        <taxon>Pezizomycotina</taxon>
        <taxon>Pezizomycetes</taxon>
        <taxon>Pezizales</taxon>
        <taxon>Pyronemataceae</taxon>
        <taxon>Pyronema</taxon>
    </lineage>
</organism>
<name>U4LQG6_PYROM</name>
<dbReference type="GO" id="GO:0000256">
    <property type="term" value="P:allantoin catabolic process"/>
    <property type="evidence" value="ECO:0007669"/>
    <property type="project" value="InterPro"/>
</dbReference>
<dbReference type="OMA" id="ECYFEPG"/>
<dbReference type="EMBL" id="HF935279">
    <property type="protein sequence ID" value="CCX29551.1"/>
    <property type="molecule type" value="Genomic_DNA"/>
</dbReference>
<evidence type="ECO:0000256" key="3">
    <source>
        <dbReference type="ARBA" id="ARBA00023239"/>
    </source>
</evidence>
<dbReference type="InterPro" id="IPR011051">
    <property type="entry name" value="RmlC_Cupin_sf"/>
</dbReference>
<reference evidence="5 6" key="1">
    <citation type="journal article" date="2013" name="PLoS Genet.">
        <title>The genome and development-dependent transcriptomes of Pyronema confluens: a window into fungal evolution.</title>
        <authorList>
            <person name="Traeger S."/>
            <person name="Altegoer F."/>
            <person name="Freitag M."/>
            <person name="Gabaldon T."/>
            <person name="Kempken F."/>
            <person name="Kumar A."/>
            <person name="Marcet-Houben M."/>
            <person name="Poggeler S."/>
            <person name="Stajich J.E."/>
            <person name="Nowrousian M."/>
        </authorList>
    </citation>
    <scope>NUCLEOTIDE SEQUENCE [LARGE SCALE GENOMIC DNA]</scope>
    <source>
        <strain evidence="6">CBS 100304</strain>
        <tissue evidence="5">Vegetative mycelium</tissue>
    </source>
</reference>
<dbReference type="eggNOG" id="ENOG502S1JQ">
    <property type="taxonomic scope" value="Eukaryota"/>
</dbReference>
<keyword evidence="6" id="KW-1185">Reference proteome</keyword>
<dbReference type="InterPro" id="IPR024060">
    <property type="entry name" value="Ureidoglycolate_lyase_dom_sf"/>
</dbReference>
<evidence type="ECO:0000313" key="5">
    <source>
        <dbReference type="EMBL" id="CCX29551.1"/>
    </source>
</evidence>
<proteinExistence type="predicted"/>
<evidence type="ECO:0000256" key="1">
    <source>
        <dbReference type="ARBA" id="ARBA00011738"/>
    </source>
</evidence>
<comment type="catalytic activity">
    <reaction evidence="4">
        <text>(S)-ureidoglycolate = urea + glyoxylate</text>
        <dbReference type="Rhea" id="RHEA:11304"/>
        <dbReference type="ChEBI" id="CHEBI:16199"/>
        <dbReference type="ChEBI" id="CHEBI:36655"/>
        <dbReference type="ChEBI" id="CHEBI:57296"/>
        <dbReference type="EC" id="4.3.2.3"/>
    </reaction>
</comment>
<keyword evidence="5" id="KW-0378">Hydrolase</keyword>
<dbReference type="Pfam" id="PF04115">
    <property type="entry name" value="Ureidogly_lyase"/>
    <property type="match status" value="1"/>
</dbReference>
<dbReference type="InterPro" id="IPR007247">
    <property type="entry name" value="Ureidogly_lyase"/>
</dbReference>
<dbReference type="SUPFAM" id="SSF51182">
    <property type="entry name" value="RmlC-like cupins"/>
    <property type="match status" value="1"/>
</dbReference>
<gene>
    <name evidence="5" type="ORF">PCON_05622</name>
</gene>
<protein>
    <submittedName>
        <fullName evidence="5">Similar to Probable ureidoglycolate hydrolase acc. no. O13843</fullName>
    </submittedName>
</protein>
<dbReference type="CDD" id="cd20298">
    <property type="entry name" value="cupin_UAH"/>
    <property type="match status" value="1"/>
</dbReference>
<keyword evidence="3" id="KW-0456">Lyase</keyword>
<dbReference type="GO" id="GO:0050385">
    <property type="term" value="F:ureidoglycolate lyase activity"/>
    <property type="evidence" value="ECO:0007669"/>
    <property type="project" value="UniProtKB-EC"/>
</dbReference>
<sequence length="202" mass="21801">MPIIHNLPAPSLPVLSIAPLTPEAFAPFGTVVITPQTGGITVNQGSATKHPRISPLHHSYPASSPPATTNMNLFQCRPRSLPLSGIFNCQILERHPYTTQTFIPMAAGEEGYIVIVAPTGTDGWPVLGNMKAFKAEKEMAVTYGKGTWHAPMVVLEKETKFVVVNGENGVGREDCEEVTIGGEGVKVKVREGNFGLWERAKL</sequence>
<evidence type="ECO:0000313" key="6">
    <source>
        <dbReference type="Proteomes" id="UP000018144"/>
    </source>
</evidence>
<comment type="subunit">
    <text evidence="1">Homodimer.</text>
</comment>
<dbReference type="InterPro" id="IPR047233">
    <property type="entry name" value="UAH_cupin"/>
</dbReference>
<accession>U4LQG6</accession>
<dbReference type="GO" id="GO:0004848">
    <property type="term" value="F:ureidoglycolate hydrolase activity"/>
    <property type="evidence" value="ECO:0007669"/>
    <property type="project" value="InterPro"/>
</dbReference>
<dbReference type="AlphaFoldDB" id="U4LQG6"/>
<evidence type="ECO:0000256" key="4">
    <source>
        <dbReference type="ARBA" id="ARBA00047684"/>
    </source>
</evidence>
<dbReference type="PANTHER" id="PTHR21221:SF1">
    <property type="entry name" value="UREIDOGLYCOLATE LYASE"/>
    <property type="match status" value="1"/>
</dbReference>
<dbReference type="Proteomes" id="UP000018144">
    <property type="component" value="Unassembled WGS sequence"/>
</dbReference>
<dbReference type="GO" id="GO:0006144">
    <property type="term" value="P:purine nucleobase metabolic process"/>
    <property type="evidence" value="ECO:0007669"/>
    <property type="project" value="UniProtKB-KW"/>
</dbReference>